<accession>A0AAN8QTX0</accession>
<comment type="caution">
    <text evidence="1">The sequence shown here is derived from an EMBL/GenBank/DDBJ whole genome shotgun (WGS) entry which is preliminary data.</text>
</comment>
<dbReference type="EMBL" id="JAGTTL010000016">
    <property type="protein sequence ID" value="KAK6311046.1"/>
    <property type="molecule type" value="Genomic_DNA"/>
</dbReference>
<evidence type="ECO:0000313" key="1">
    <source>
        <dbReference type="EMBL" id="KAK6311046.1"/>
    </source>
</evidence>
<reference evidence="1 2" key="1">
    <citation type="submission" date="2021-04" db="EMBL/GenBank/DDBJ databases">
        <authorList>
            <person name="De Guttry C."/>
            <person name="Zahm M."/>
            <person name="Klopp C."/>
            <person name="Cabau C."/>
            <person name="Louis A."/>
            <person name="Berthelot C."/>
            <person name="Parey E."/>
            <person name="Roest Crollius H."/>
            <person name="Montfort J."/>
            <person name="Robinson-Rechavi M."/>
            <person name="Bucao C."/>
            <person name="Bouchez O."/>
            <person name="Gislard M."/>
            <person name="Lluch J."/>
            <person name="Milhes M."/>
            <person name="Lampietro C."/>
            <person name="Lopez Roques C."/>
            <person name="Donnadieu C."/>
            <person name="Braasch I."/>
            <person name="Desvignes T."/>
            <person name="Postlethwait J."/>
            <person name="Bobe J."/>
            <person name="Wedekind C."/>
            <person name="Guiguen Y."/>
        </authorList>
    </citation>
    <scope>NUCLEOTIDE SEQUENCE [LARGE SCALE GENOMIC DNA]</scope>
    <source>
        <strain evidence="1">Cs_M1</strain>
        <tissue evidence="1">Blood</tissue>
    </source>
</reference>
<sequence>MVGLGQPLTVVRFLYRTVTEACLPIPLPLLSGCCTLQYQRNGIEELHSLGRADITYKVKDGLWSEALEVTESQLLRL</sequence>
<protein>
    <submittedName>
        <fullName evidence="1">Uncharacterized protein</fullName>
    </submittedName>
</protein>
<dbReference type="Proteomes" id="UP001356427">
    <property type="component" value="Unassembled WGS sequence"/>
</dbReference>
<evidence type="ECO:0000313" key="2">
    <source>
        <dbReference type="Proteomes" id="UP001356427"/>
    </source>
</evidence>
<proteinExistence type="predicted"/>
<organism evidence="1 2">
    <name type="scientific">Coregonus suidteri</name>
    <dbReference type="NCBI Taxonomy" id="861788"/>
    <lineage>
        <taxon>Eukaryota</taxon>
        <taxon>Metazoa</taxon>
        <taxon>Chordata</taxon>
        <taxon>Craniata</taxon>
        <taxon>Vertebrata</taxon>
        <taxon>Euteleostomi</taxon>
        <taxon>Actinopterygii</taxon>
        <taxon>Neopterygii</taxon>
        <taxon>Teleostei</taxon>
        <taxon>Protacanthopterygii</taxon>
        <taxon>Salmoniformes</taxon>
        <taxon>Salmonidae</taxon>
        <taxon>Coregoninae</taxon>
        <taxon>Coregonus</taxon>
    </lineage>
</organism>
<dbReference type="AlphaFoldDB" id="A0AAN8QTX0"/>
<name>A0AAN8QTX0_9TELE</name>
<keyword evidence="2" id="KW-1185">Reference proteome</keyword>
<gene>
    <name evidence="1" type="ORF">J4Q44_G00191010</name>
</gene>